<dbReference type="GO" id="GO:0003700">
    <property type="term" value="F:DNA-binding transcription factor activity"/>
    <property type="evidence" value="ECO:0007669"/>
    <property type="project" value="TreeGrafter"/>
</dbReference>
<keyword evidence="1" id="KW-0678">Repressor</keyword>
<evidence type="ECO:0000256" key="4">
    <source>
        <dbReference type="ARBA" id="ARBA00023163"/>
    </source>
</evidence>
<organism evidence="7 8">
    <name type="scientific">Natrinema longum</name>
    <dbReference type="NCBI Taxonomy" id="370324"/>
    <lineage>
        <taxon>Archaea</taxon>
        <taxon>Methanobacteriati</taxon>
        <taxon>Methanobacteriota</taxon>
        <taxon>Stenosarchaea group</taxon>
        <taxon>Halobacteria</taxon>
        <taxon>Halobacteriales</taxon>
        <taxon>Natrialbaceae</taxon>
        <taxon>Natrinema</taxon>
    </lineage>
</organism>
<evidence type="ECO:0000256" key="3">
    <source>
        <dbReference type="ARBA" id="ARBA00023125"/>
    </source>
</evidence>
<dbReference type="SUPFAM" id="SSF46689">
    <property type="entry name" value="Homeodomain-like"/>
    <property type="match status" value="1"/>
</dbReference>
<dbReference type="Proteomes" id="UP000663191">
    <property type="component" value="Chromosome"/>
</dbReference>
<dbReference type="Pfam" id="PF13977">
    <property type="entry name" value="TetR_C_6"/>
    <property type="match status" value="1"/>
</dbReference>
<accession>A0A8A2U7Y4</accession>
<dbReference type="Pfam" id="PF00440">
    <property type="entry name" value="TetR_N"/>
    <property type="match status" value="1"/>
</dbReference>
<name>A0A8A2U7Y4_9EURY</name>
<keyword evidence="8" id="KW-1185">Reference proteome</keyword>
<protein>
    <submittedName>
        <fullName evidence="7">TetR/AcrR family transcriptional regulator</fullName>
    </submittedName>
</protein>
<reference evidence="7 8" key="1">
    <citation type="journal article" date="2006" name="Int. J. Syst. Evol. Microbiol.">
        <title>Haloterrigena longa sp. nov. and Haloterrigena limicola sp. nov., extremely halophilic archaea isolated from a salt lake.</title>
        <authorList>
            <person name="Cui H.L."/>
            <person name="Tohty D."/>
            <person name="Zhou P.J."/>
            <person name="Liu S.J."/>
        </authorList>
    </citation>
    <scope>NUCLEOTIDE SEQUENCE [LARGE SCALE GENOMIC DNA]</scope>
    <source>
        <strain evidence="7 8">ABH32</strain>
    </source>
</reference>
<dbReference type="OrthoDB" id="135877at2157"/>
<dbReference type="GO" id="GO:0000976">
    <property type="term" value="F:transcription cis-regulatory region binding"/>
    <property type="evidence" value="ECO:0007669"/>
    <property type="project" value="TreeGrafter"/>
</dbReference>
<feature type="DNA-binding region" description="H-T-H motif" evidence="5">
    <location>
        <begin position="35"/>
        <end position="54"/>
    </location>
</feature>
<gene>
    <name evidence="7" type="ORF">J0X27_15120</name>
</gene>
<dbReference type="EMBL" id="CP071463">
    <property type="protein sequence ID" value="QSW84764.1"/>
    <property type="molecule type" value="Genomic_DNA"/>
</dbReference>
<dbReference type="InterPro" id="IPR039538">
    <property type="entry name" value="BetI_C"/>
</dbReference>
<feature type="domain" description="HTH tetR-type" evidence="6">
    <location>
        <begin position="12"/>
        <end position="72"/>
    </location>
</feature>
<dbReference type="Gene3D" id="1.10.357.10">
    <property type="entry name" value="Tetracycline Repressor, domain 2"/>
    <property type="match status" value="1"/>
</dbReference>
<dbReference type="InterPro" id="IPR050109">
    <property type="entry name" value="HTH-type_TetR-like_transc_reg"/>
</dbReference>
<dbReference type="PANTHER" id="PTHR30055">
    <property type="entry name" value="HTH-TYPE TRANSCRIPTIONAL REGULATOR RUTR"/>
    <property type="match status" value="1"/>
</dbReference>
<dbReference type="InterPro" id="IPR009057">
    <property type="entry name" value="Homeodomain-like_sf"/>
</dbReference>
<dbReference type="KEGG" id="hlo:J0X27_15120"/>
<keyword evidence="3 5" id="KW-0238">DNA-binding</keyword>
<evidence type="ECO:0000256" key="5">
    <source>
        <dbReference type="PROSITE-ProRule" id="PRU00335"/>
    </source>
</evidence>
<keyword evidence="4" id="KW-0804">Transcription</keyword>
<evidence type="ECO:0000313" key="8">
    <source>
        <dbReference type="Proteomes" id="UP000663191"/>
    </source>
</evidence>
<evidence type="ECO:0000313" key="7">
    <source>
        <dbReference type="EMBL" id="QSW84764.1"/>
    </source>
</evidence>
<dbReference type="GeneID" id="63185102"/>
<dbReference type="SUPFAM" id="SSF48498">
    <property type="entry name" value="Tetracyclin repressor-like, C-terminal domain"/>
    <property type="match status" value="1"/>
</dbReference>
<dbReference type="PROSITE" id="PS50977">
    <property type="entry name" value="HTH_TETR_2"/>
    <property type="match status" value="1"/>
</dbReference>
<evidence type="ECO:0000256" key="2">
    <source>
        <dbReference type="ARBA" id="ARBA00023015"/>
    </source>
</evidence>
<dbReference type="PRINTS" id="PR00455">
    <property type="entry name" value="HTHTETR"/>
</dbReference>
<dbReference type="PANTHER" id="PTHR30055:SF234">
    <property type="entry name" value="HTH-TYPE TRANSCRIPTIONAL REGULATOR BETI"/>
    <property type="match status" value="1"/>
</dbReference>
<dbReference type="AlphaFoldDB" id="A0A8A2U7Y4"/>
<dbReference type="InterPro" id="IPR001647">
    <property type="entry name" value="HTH_TetR"/>
</dbReference>
<dbReference type="RefSeq" id="WP_207269982.1">
    <property type="nucleotide sequence ID" value="NZ_CP071463.1"/>
</dbReference>
<sequence>MDQGVTPFDESVGGKEAIFAATYRTLEEDGYADLSISRVADEASVSKSTIYHHFESKDELLLEFANSLLVTYADELVFETGENALESLARLLDLAVLGETADGDRLEDYASKTIDRVILELRTQAVHDPAYREHFDSFDRMARNRLAALIEAGIEEGTVREVDPDAVAGMLYLCIEGALLLGSTTDDDEWIAGVRTQLEHYLDGLARDDVGDE</sequence>
<evidence type="ECO:0000256" key="1">
    <source>
        <dbReference type="ARBA" id="ARBA00022491"/>
    </source>
</evidence>
<keyword evidence="2" id="KW-0805">Transcription regulation</keyword>
<dbReference type="InterPro" id="IPR036271">
    <property type="entry name" value="Tet_transcr_reg_TetR-rel_C_sf"/>
</dbReference>
<proteinExistence type="predicted"/>
<evidence type="ECO:0000259" key="6">
    <source>
        <dbReference type="PROSITE" id="PS50977"/>
    </source>
</evidence>